<feature type="chain" id="PRO_5045079646" description="DUF6318 domain-containing protein" evidence="2">
    <location>
        <begin position="25"/>
        <end position="199"/>
    </location>
</feature>
<dbReference type="Proteomes" id="UP001501138">
    <property type="component" value="Unassembled WGS sequence"/>
</dbReference>
<accession>A0ABP4VN19</accession>
<organism evidence="4 5">
    <name type="scientific">Isoptericola hypogeus</name>
    <dbReference type="NCBI Taxonomy" id="300179"/>
    <lineage>
        <taxon>Bacteria</taxon>
        <taxon>Bacillati</taxon>
        <taxon>Actinomycetota</taxon>
        <taxon>Actinomycetes</taxon>
        <taxon>Micrococcales</taxon>
        <taxon>Promicromonosporaceae</taxon>
        <taxon>Isoptericola</taxon>
    </lineage>
</organism>
<feature type="domain" description="DUF6318" evidence="3">
    <location>
        <begin position="57"/>
        <end position="192"/>
    </location>
</feature>
<dbReference type="InterPro" id="IPR046281">
    <property type="entry name" value="DUF6318"/>
</dbReference>
<name>A0ABP4VN19_9MICO</name>
<feature type="compositionally biased region" description="Polar residues" evidence="1">
    <location>
        <begin position="33"/>
        <end position="56"/>
    </location>
</feature>
<protein>
    <recommendedName>
        <fullName evidence="3">DUF6318 domain-containing protein</fullName>
    </recommendedName>
</protein>
<dbReference type="RefSeq" id="WP_344248925.1">
    <property type="nucleotide sequence ID" value="NZ_BAAAPM010000005.1"/>
</dbReference>
<proteinExistence type="predicted"/>
<evidence type="ECO:0000313" key="5">
    <source>
        <dbReference type="Proteomes" id="UP001501138"/>
    </source>
</evidence>
<evidence type="ECO:0000256" key="2">
    <source>
        <dbReference type="SAM" id="SignalP"/>
    </source>
</evidence>
<dbReference type="EMBL" id="BAAAPM010000005">
    <property type="protein sequence ID" value="GAA1729578.1"/>
    <property type="molecule type" value="Genomic_DNA"/>
</dbReference>
<gene>
    <name evidence="4" type="ORF">GCM10009809_26470</name>
</gene>
<sequence>MTRNRAILSAAGLAVALLVTGCSTDSPEPPASSPSIDTSATPDVSPSPEPSATSVVVQPERPAAMDDDGPAGAEAAAVYFLELDDYIMKTNDTAEWEAMSGKGCGYCTKRLDQANEIARKNYSWESEPSSARVTHTYEQDSATEIWPLDVEVLQGAVRLTDSNGEVIYAEDQVTLDLGVEMGRHDGQWTVLGVGQVEEG</sequence>
<evidence type="ECO:0000256" key="1">
    <source>
        <dbReference type="SAM" id="MobiDB-lite"/>
    </source>
</evidence>
<dbReference type="Pfam" id="PF19843">
    <property type="entry name" value="DUF6318"/>
    <property type="match status" value="1"/>
</dbReference>
<feature type="region of interest" description="Disordered" evidence="1">
    <location>
        <begin position="22"/>
        <end position="56"/>
    </location>
</feature>
<comment type="caution">
    <text evidence="4">The sequence shown here is derived from an EMBL/GenBank/DDBJ whole genome shotgun (WGS) entry which is preliminary data.</text>
</comment>
<dbReference type="PROSITE" id="PS51257">
    <property type="entry name" value="PROKAR_LIPOPROTEIN"/>
    <property type="match status" value="1"/>
</dbReference>
<keyword evidence="5" id="KW-1185">Reference proteome</keyword>
<feature type="signal peptide" evidence="2">
    <location>
        <begin position="1"/>
        <end position="24"/>
    </location>
</feature>
<keyword evidence="2" id="KW-0732">Signal</keyword>
<evidence type="ECO:0000259" key="3">
    <source>
        <dbReference type="Pfam" id="PF19843"/>
    </source>
</evidence>
<evidence type="ECO:0000313" key="4">
    <source>
        <dbReference type="EMBL" id="GAA1729578.1"/>
    </source>
</evidence>
<reference evidence="5" key="1">
    <citation type="journal article" date="2019" name="Int. J. Syst. Evol. Microbiol.">
        <title>The Global Catalogue of Microorganisms (GCM) 10K type strain sequencing project: providing services to taxonomists for standard genome sequencing and annotation.</title>
        <authorList>
            <consortium name="The Broad Institute Genomics Platform"/>
            <consortium name="The Broad Institute Genome Sequencing Center for Infectious Disease"/>
            <person name="Wu L."/>
            <person name="Ma J."/>
        </authorList>
    </citation>
    <scope>NUCLEOTIDE SEQUENCE [LARGE SCALE GENOMIC DNA]</scope>
    <source>
        <strain evidence="5">JCM 15589</strain>
    </source>
</reference>